<dbReference type="SUPFAM" id="SSF46785">
    <property type="entry name" value="Winged helix' DNA-binding domain"/>
    <property type="match status" value="1"/>
</dbReference>
<organism evidence="2">
    <name type="scientific">Propionibacterium freudenreichii subsp. freudenreichii</name>
    <dbReference type="NCBI Taxonomy" id="66712"/>
    <lineage>
        <taxon>Bacteria</taxon>
        <taxon>Bacillati</taxon>
        <taxon>Actinomycetota</taxon>
        <taxon>Actinomycetes</taxon>
        <taxon>Propionibacteriales</taxon>
        <taxon>Propionibacteriaceae</taxon>
        <taxon>Propionibacterium</taxon>
    </lineage>
</organism>
<dbReference type="Pfam" id="PF01022">
    <property type="entry name" value="HTH_5"/>
    <property type="match status" value="1"/>
</dbReference>
<sequence>MTASHDDCALESLLILNQCIPLFETLKDPERQSILVRLIEHGPLTVNEVAESSSLSRPAVSHHLKILERNGLVSMTKEGTRRICRAETQTGLSLLKRLVSALEADLAEVPGVAH</sequence>
<dbReference type="InterPro" id="IPR036388">
    <property type="entry name" value="WH-like_DNA-bd_sf"/>
</dbReference>
<dbReference type="GO" id="GO:0003700">
    <property type="term" value="F:DNA-binding transcription factor activity"/>
    <property type="evidence" value="ECO:0007669"/>
    <property type="project" value="InterPro"/>
</dbReference>
<accession>A0A068VTX6</accession>
<dbReference type="AlphaFoldDB" id="A0A068VTX6"/>
<protein>
    <submittedName>
        <fullName evidence="2">Transcriptional regulator, ArsR family protein</fullName>
    </submittedName>
</protein>
<proteinExistence type="predicted"/>
<dbReference type="NCBIfam" id="NF033788">
    <property type="entry name" value="HTH_metalloreg"/>
    <property type="match status" value="1"/>
</dbReference>
<dbReference type="InterPro" id="IPR011991">
    <property type="entry name" value="ArsR-like_HTH"/>
</dbReference>
<dbReference type="InterPro" id="IPR036390">
    <property type="entry name" value="WH_DNA-bd_sf"/>
</dbReference>
<dbReference type="PROSITE" id="PS50987">
    <property type="entry name" value="HTH_ARSR_2"/>
    <property type="match status" value="1"/>
</dbReference>
<dbReference type="KEGG" id="pfre:RM25_0119"/>
<dbReference type="Gene3D" id="1.10.10.10">
    <property type="entry name" value="Winged helix-like DNA-binding domain superfamily/Winged helix DNA-binding domain"/>
    <property type="match status" value="1"/>
</dbReference>
<dbReference type="SMART" id="SM00418">
    <property type="entry name" value="HTH_ARSR"/>
    <property type="match status" value="1"/>
</dbReference>
<dbReference type="GeneID" id="61223090"/>
<dbReference type="PATRIC" id="fig|66712.6.peg.123"/>
<dbReference type="InterPro" id="IPR001845">
    <property type="entry name" value="HTH_ArsR_DNA-bd_dom"/>
</dbReference>
<dbReference type="SMART" id="SM00419">
    <property type="entry name" value="HTH_CRP"/>
    <property type="match status" value="1"/>
</dbReference>
<feature type="domain" description="HTH arsR-type" evidence="1">
    <location>
        <begin position="10"/>
        <end position="106"/>
    </location>
</feature>
<evidence type="ECO:0000313" key="2">
    <source>
        <dbReference type="EMBL" id="CEP27263.1"/>
    </source>
</evidence>
<dbReference type="PANTHER" id="PTHR38600">
    <property type="entry name" value="TRANSCRIPTIONAL REGULATORY PROTEIN"/>
    <property type="match status" value="1"/>
</dbReference>
<dbReference type="PANTHER" id="PTHR38600:SF1">
    <property type="entry name" value="TRANSCRIPTIONAL REGULATORY PROTEIN"/>
    <property type="match status" value="1"/>
</dbReference>
<dbReference type="RefSeq" id="WP_013160047.1">
    <property type="nucleotide sequence ID" value="NZ_CP010341.1"/>
</dbReference>
<dbReference type="PRINTS" id="PR00778">
    <property type="entry name" value="HTHARSR"/>
</dbReference>
<evidence type="ECO:0000259" key="1">
    <source>
        <dbReference type="PROSITE" id="PS50987"/>
    </source>
</evidence>
<reference evidence="2" key="1">
    <citation type="submission" date="2014-08" db="EMBL/GenBank/DDBJ databases">
        <authorList>
            <person name="Falentin Helene"/>
        </authorList>
    </citation>
    <scope>NUCLEOTIDE SEQUENCE</scope>
</reference>
<dbReference type="EMBL" id="LM676433">
    <property type="protein sequence ID" value="CEP27263.1"/>
    <property type="molecule type" value="Genomic_DNA"/>
</dbReference>
<dbReference type="InterPro" id="IPR012318">
    <property type="entry name" value="HTH_CRP"/>
</dbReference>
<name>A0A068VTX6_PROFF</name>
<gene>
    <name evidence="2" type="primary">arsR1</name>
    <name evidence="2" type="ORF">PFCIRM138_00560</name>
</gene>
<dbReference type="GO" id="GO:0003677">
    <property type="term" value="F:DNA binding"/>
    <property type="evidence" value="ECO:0007669"/>
    <property type="project" value="InterPro"/>
</dbReference>
<dbReference type="CDD" id="cd00090">
    <property type="entry name" value="HTH_ARSR"/>
    <property type="match status" value="1"/>
</dbReference>